<feature type="region of interest" description="Disordered" evidence="1">
    <location>
        <begin position="23"/>
        <end position="61"/>
    </location>
</feature>
<dbReference type="EMBL" id="LKEA01000018">
    <property type="protein sequence ID" value="ROW01905.1"/>
    <property type="molecule type" value="Genomic_DNA"/>
</dbReference>
<feature type="compositionally biased region" description="Basic and acidic residues" evidence="1">
    <location>
        <begin position="325"/>
        <end position="357"/>
    </location>
</feature>
<organism evidence="3 4">
    <name type="scientific">Cytospora schulzeri</name>
    <dbReference type="NCBI Taxonomy" id="448051"/>
    <lineage>
        <taxon>Eukaryota</taxon>
        <taxon>Fungi</taxon>
        <taxon>Dikarya</taxon>
        <taxon>Ascomycota</taxon>
        <taxon>Pezizomycotina</taxon>
        <taxon>Sordariomycetes</taxon>
        <taxon>Sordariomycetidae</taxon>
        <taxon>Diaporthales</taxon>
        <taxon>Cytosporaceae</taxon>
        <taxon>Cytospora</taxon>
    </lineage>
</organism>
<dbReference type="PANTHER" id="PTHR28160:SF1">
    <property type="entry name" value="LARGE RIBOSOMAL SUBUNIT PROTEIN ML57"/>
    <property type="match status" value="1"/>
</dbReference>
<comment type="caution">
    <text evidence="3">The sequence shown here is derived from an EMBL/GenBank/DDBJ whole genome shotgun (WGS) entry which is preliminary data.</text>
</comment>
<dbReference type="AlphaFoldDB" id="A0A423WF67"/>
<dbReference type="GO" id="GO:0006396">
    <property type="term" value="P:RNA processing"/>
    <property type="evidence" value="ECO:0007669"/>
    <property type="project" value="InterPro"/>
</dbReference>
<dbReference type="SUPFAM" id="SSF69065">
    <property type="entry name" value="RNase III domain-like"/>
    <property type="match status" value="1"/>
</dbReference>
<proteinExistence type="predicted"/>
<dbReference type="GO" id="GO:0005762">
    <property type="term" value="C:mitochondrial large ribosomal subunit"/>
    <property type="evidence" value="ECO:0007669"/>
    <property type="project" value="InterPro"/>
</dbReference>
<dbReference type="Proteomes" id="UP000283895">
    <property type="component" value="Unassembled WGS sequence"/>
</dbReference>
<keyword evidence="4" id="KW-1185">Reference proteome</keyword>
<dbReference type="OrthoDB" id="2281895at2759"/>
<sequence length="376" mass="41832">MALNSSRSIWSASRQALRPLRTSVARPACRANHQLAREPTSLSEKNDPLNEPVTEEDIEEARPRWSYTPEGLKAPHGFSLNRIKVPQRAIWHVNEDPAKLDEFYERFLGRNGPRMLPEEVKWLAVTHKSFDYGRRGFNTRLAYFGRQIMVHETMNEIMTSSHISEQQQLADPWNRKHFESPALQNVDKLSTTRPQDVMSVSNLAGVAINARLNEVVRWKPRNPDNVKGSGLETVLATSIFAIVGAVALQNGGEVASRLAREKVLRRIDELSTRAVEGHPLTQDEVSAMESAKMERTGFGPIKDGPAATAQSIHDKQQNFFQRAGDLGRKPGGDITKEDAAEVPRAEARATGGPREKGTTSAAVQSIPDQVSRGTEY</sequence>
<evidence type="ECO:0000313" key="3">
    <source>
        <dbReference type="EMBL" id="ROW01905.1"/>
    </source>
</evidence>
<evidence type="ECO:0000256" key="1">
    <source>
        <dbReference type="SAM" id="MobiDB-lite"/>
    </source>
</evidence>
<dbReference type="Gene3D" id="1.10.1520.10">
    <property type="entry name" value="Ribonuclease III domain"/>
    <property type="match status" value="1"/>
</dbReference>
<feature type="region of interest" description="Disordered" evidence="1">
    <location>
        <begin position="323"/>
        <end position="376"/>
    </location>
</feature>
<evidence type="ECO:0000259" key="2">
    <source>
        <dbReference type="Pfam" id="PF14622"/>
    </source>
</evidence>
<evidence type="ECO:0000313" key="4">
    <source>
        <dbReference type="Proteomes" id="UP000283895"/>
    </source>
</evidence>
<dbReference type="InterPro" id="IPR040030">
    <property type="entry name" value="Ribosomal_mL57"/>
</dbReference>
<reference evidence="3 4" key="1">
    <citation type="submission" date="2015-09" db="EMBL/GenBank/DDBJ databases">
        <title>Host preference determinants of Valsa canker pathogens revealed by comparative genomics.</title>
        <authorList>
            <person name="Yin Z."/>
            <person name="Huang L."/>
        </authorList>
    </citation>
    <scope>NUCLEOTIDE SEQUENCE [LARGE SCALE GENOMIC DNA]</scope>
    <source>
        <strain evidence="3 4">03-1</strain>
    </source>
</reference>
<feature type="compositionally biased region" description="Polar residues" evidence="1">
    <location>
        <begin position="358"/>
        <end position="376"/>
    </location>
</feature>
<name>A0A423WF67_9PEZI</name>
<dbReference type="FunFam" id="1.10.1520.10:FF:000018">
    <property type="entry name" value="RNase III domain protein"/>
    <property type="match status" value="1"/>
</dbReference>
<gene>
    <name evidence="3" type="ORF">VMCG_05537</name>
</gene>
<accession>A0A423WF67</accession>
<dbReference type="GO" id="GO:0004525">
    <property type="term" value="F:ribonuclease III activity"/>
    <property type="evidence" value="ECO:0007669"/>
    <property type="project" value="InterPro"/>
</dbReference>
<dbReference type="PANTHER" id="PTHR28160">
    <property type="entry name" value="54S RIBOSOMAL PROTEIN L15, MITOCHONDRIAL"/>
    <property type="match status" value="1"/>
</dbReference>
<dbReference type="InterPro" id="IPR000999">
    <property type="entry name" value="RNase_III_dom"/>
</dbReference>
<dbReference type="Pfam" id="PF14622">
    <property type="entry name" value="Ribonucleas_3_3"/>
    <property type="match status" value="1"/>
</dbReference>
<dbReference type="GO" id="GO:0032543">
    <property type="term" value="P:mitochondrial translation"/>
    <property type="evidence" value="ECO:0007669"/>
    <property type="project" value="InterPro"/>
</dbReference>
<dbReference type="InterPro" id="IPR036389">
    <property type="entry name" value="RNase_III_sf"/>
</dbReference>
<dbReference type="STRING" id="356882.A0A423WF67"/>
<feature type="domain" description="RNase III" evidence="2">
    <location>
        <begin position="118"/>
        <end position="266"/>
    </location>
</feature>
<dbReference type="GO" id="GO:0003735">
    <property type="term" value="F:structural constituent of ribosome"/>
    <property type="evidence" value="ECO:0007669"/>
    <property type="project" value="InterPro"/>
</dbReference>
<protein>
    <recommendedName>
        <fullName evidence="2">RNase III domain-containing protein</fullName>
    </recommendedName>
</protein>